<dbReference type="PANTHER" id="PTHR42785:SF1">
    <property type="entry name" value="DNA TOPOISOMERASE"/>
    <property type="match status" value="1"/>
</dbReference>
<dbReference type="SMART" id="SM00493">
    <property type="entry name" value="TOPRIM"/>
    <property type="match status" value="1"/>
</dbReference>
<organism evidence="12 13">
    <name type="scientific">Odoribacter laneus YIT 12061</name>
    <dbReference type="NCBI Taxonomy" id="742817"/>
    <lineage>
        <taxon>Bacteria</taxon>
        <taxon>Pseudomonadati</taxon>
        <taxon>Bacteroidota</taxon>
        <taxon>Bacteroidia</taxon>
        <taxon>Bacteroidales</taxon>
        <taxon>Odoribacteraceae</taxon>
        <taxon>Odoribacter</taxon>
    </lineage>
</organism>
<dbReference type="RefSeq" id="WP_009137874.1">
    <property type="nucleotide sequence ID" value="NZ_JH594597.1"/>
</dbReference>
<dbReference type="InterPro" id="IPR005733">
    <property type="entry name" value="TopoI_bac-type"/>
</dbReference>
<feature type="site" description="Interaction with DNA" evidence="8">
    <location>
        <position position="139"/>
    </location>
</feature>
<dbReference type="Pfam" id="PF01751">
    <property type="entry name" value="Toprim"/>
    <property type="match status" value="1"/>
</dbReference>
<feature type="domain" description="Topo IA-type catalytic" evidence="11">
    <location>
        <begin position="129"/>
        <end position="575"/>
    </location>
</feature>
<feature type="region of interest" description="Interaction with DNA" evidence="8">
    <location>
        <begin position="163"/>
        <end position="168"/>
    </location>
</feature>
<comment type="similarity">
    <text evidence="2 8">Belongs to the type IA topoisomerase family.</text>
</comment>
<keyword evidence="13" id="KW-1185">Reference proteome</keyword>
<dbReference type="InterPro" id="IPR013497">
    <property type="entry name" value="Topo_IA_cen"/>
</dbReference>
<feature type="site" description="Interaction with DNA" evidence="8">
    <location>
        <position position="475"/>
    </location>
</feature>
<keyword evidence="7 8" id="KW-0413">Isomerase</keyword>
<feature type="site" description="Interaction with DNA" evidence="8">
    <location>
        <position position="140"/>
    </location>
</feature>
<dbReference type="SMART" id="SM00437">
    <property type="entry name" value="TOP1Ac"/>
    <property type="match status" value="1"/>
</dbReference>
<dbReference type="HAMAP" id="MF_00952">
    <property type="entry name" value="Topoisom_1_prok"/>
    <property type="match status" value="1"/>
</dbReference>
<dbReference type="STRING" id="742817.HMPREF9449_02730"/>
<keyword evidence="6 8" id="KW-0238">DNA-binding</keyword>
<evidence type="ECO:0000259" key="10">
    <source>
        <dbReference type="PROSITE" id="PS50880"/>
    </source>
</evidence>
<dbReference type="PROSITE" id="PS50880">
    <property type="entry name" value="TOPRIM"/>
    <property type="match status" value="1"/>
</dbReference>
<dbReference type="GO" id="GO:0006265">
    <property type="term" value="P:DNA topological change"/>
    <property type="evidence" value="ECO:0007669"/>
    <property type="project" value="UniProtKB-UniRule"/>
</dbReference>
<comment type="caution">
    <text evidence="8">Lacks conserved residue(s) required for the propagation of feature annotation.</text>
</comment>
<reference evidence="12 13" key="1">
    <citation type="submission" date="2012-01" db="EMBL/GenBank/DDBJ databases">
        <title>The Genome Sequence of Odoribacter laneus YIT 12061.</title>
        <authorList>
            <consortium name="The Broad Institute Genome Sequencing Platform"/>
            <person name="Earl A."/>
            <person name="Ward D."/>
            <person name="Feldgarden M."/>
            <person name="Gevers D."/>
            <person name="Morotomi M."/>
            <person name="Young S.K."/>
            <person name="Zeng Q."/>
            <person name="Gargeya S."/>
            <person name="Fitzgerald M."/>
            <person name="Haas B."/>
            <person name="Abouelleil A."/>
            <person name="Alvarado L."/>
            <person name="Arachchi H.M."/>
            <person name="Berlin A."/>
            <person name="Chapman S.B."/>
            <person name="Gearin G."/>
            <person name="Goldberg J."/>
            <person name="Griggs A."/>
            <person name="Gujja S."/>
            <person name="Hansen M."/>
            <person name="Heiman D."/>
            <person name="Howarth C."/>
            <person name="Larimer J."/>
            <person name="Lui A."/>
            <person name="MacDonald P.J.P."/>
            <person name="McCowen C."/>
            <person name="Montmayeur A."/>
            <person name="Murphy C."/>
            <person name="Neiman D."/>
            <person name="Pearson M."/>
            <person name="Priest M."/>
            <person name="Roberts A."/>
            <person name="Saif S."/>
            <person name="Shea T."/>
            <person name="Sisk P."/>
            <person name="Stolte C."/>
            <person name="Sykes S."/>
            <person name="Wortman J."/>
            <person name="Nusbaum C."/>
            <person name="Birren B."/>
        </authorList>
    </citation>
    <scope>NUCLEOTIDE SEQUENCE [LARGE SCALE GENOMIC DNA]</scope>
    <source>
        <strain evidence="12 13">YIT 12061</strain>
    </source>
</reference>
<dbReference type="InterPro" id="IPR023405">
    <property type="entry name" value="Topo_IA_core_domain"/>
</dbReference>
<dbReference type="PRINTS" id="PR00417">
    <property type="entry name" value="PRTPISMRASEI"/>
</dbReference>
<dbReference type="Gene3D" id="1.10.460.10">
    <property type="entry name" value="Topoisomerase I, domain 2"/>
    <property type="match status" value="2"/>
</dbReference>
<dbReference type="PROSITE" id="PS00396">
    <property type="entry name" value="TOPO_IA_1"/>
    <property type="match status" value="1"/>
</dbReference>
<feature type="site" description="Interaction with DNA" evidence="8">
    <location>
        <position position="287"/>
    </location>
</feature>
<comment type="subunit">
    <text evidence="8">Monomer.</text>
</comment>
<dbReference type="InterPro" id="IPR013825">
    <property type="entry name" value="Topo_IA_cen_sub2"/>
</dbReference>
<dbReference type="SUPFAM" id="SSF56712">
    <property type="entry name" value="Prokaryotic type I DNA topoisomerase"/>
    <property type="match status" value="1"/>
</dbReference>
<protein>
    <recommendedName>
        <fullName evidence="8">DNA topoisomerase 1</fullName>
        <ecNumber evidence="8">5.6.2.1</ecNumber>
    </recommendedName>
    <alternativeName>
        <fullName evidence="8">DNA topoisomerase I</fullName>
    </alternativeName>
</protein>
<name>H1DKE4_9BACT</name>
<dbReference type="GeneID" id="98070259"/>
<evidence type="ECO:0000256" key="1">
    <source>
        <dbReference type="ARBA" id="ARBA00000213"/>
    </source>
</evidence>
<dbReference type="eggNOG" id="COG0550">
    <property type="taxonomic scope" value="Bacteria"/>
</dbReference>
<evidence type="ECO:0000256" key="4">
    <source>
        <dbReference type="ARBA" id="ARBA00022842"/>
    </source>
</evidence>
<dbReference type="Gene3D" id="3.40.50.140">
    <property type="match status" value="1"/>
</dbReference>
<dbReference type="InterPro" id="IPR025589">
    <property type="entry name" value="Toprim_C_rpt"/>
</dbReference>
<feature type="compositionally biased region" description="Basic residues" evidence="9">
    <location>
        <begin position="765"/>
        <end position="780"/>
    </location>
</feature>
<accession>H1DKE4</accession>
<keyword evidence="3" id="KW-0479">Metal-binding</keyword>
<dbReference type="Pfam" id="PF01131">
    <property type="entry name" value="Topoisom_bac"/>
    <property type="match status" value="2"/>
</dbReference>
<comment type="function">
    <text evidence="8">Releases the supercoiling and torsional tension of DNA, which is introduced during the DNA replication and transcription, by transiently cleaving and rejoining one strand of the DNA duplex. Introduces a single-strand break via transesterification at a target site in duplex DNA. The scissile phosphodiester is attacked by the catalytic tyrosine of the enzyme, resulting in the formation of a DNA-(5'-phosphotyrosyl)-enzyme intermediate and the expulsion of a 3'-OH DNA strand. The free DNA strand then undergoes passage around the unbroken strand, thus removing DNA supercoils. Finally, in the religation step, the DNA 3'-OH attacks the covalent intermediate to expel the active-site tyrosine and restore the DNA phosphodiester backbone.</text>
</comment>
<evidence type="ECO:0000256" key="9">
    <source>
        <dbReference type="SAM" id="MobiDB-lite"/>
    </source>
</evidence>
<dbReference type="InterPro" id="IPR013826">
    <property type="entry name" value="Topo_IA_cen_sub3"/>
</dbReference>
<dbReference type="CDD" id="cd00186">
    <property type="entry name" value="TOP1Ac"/>
    <property type="match status" value="1"/>
</dbReference>
<comment type="caution">
    <text evidence="12">The sequence shown here is derived from an EMBL/GenBank/DDBJ whole genome shotgun (WGS) entry which is preliminary data.</text>
</comment>
<dbReference type="InterPro" id="IPR013824">
    <property type="entry name" value="Topo_IA_cen_sub1"/>
</dbReference>
<feature type="site" description="Interaction with DNA" evidence="8">
    <location>
        <position position="33"/>
    </location>
</feature>
<dbReference type="Pfam" id="PF13368">
    <property type="entry name" value="Toprim_C_rpt"/>
    <property type="match status" value="3"/>
</dbReference>
<dbReference type="Gene3D" id="2.70.20.10">
    <property type="entry name" value="Topoisomerase I, domain 3"/>
    <property type="match status" value="1"/>
</dbReference>
<dbReference type="PROSITE" id="PS52039">
    <property type="entry name" value="TOPO_IA_2"/>
    <property type="match status" value="1"/>
</dbReference>
<feature type="site" description="Interaction with DNA" evidence="8">
    <location>
        <position position="155"/>
    </location>
</feature>
<dbReference type="InterPro" id="IPR034149">
    <property type="entry name" value="TOPRIM_TopoI"/>
</dbReference>
<evidence type="ECO:0000313" key="12">
    <source>
        <dbReference type="EMBL" id="EHP45758.1"/>
    </source>
</evidence>
<evidence type="ECO:0000259" key="11">
    <source>
        <dbReference type="PROSITE" id="PS52039"/>
    </source>
</evidence>
<feature type="site" description="Interaction with DNA" evidence="8">
    <location>
        <position position="143"/>
    </location>
</feature>
<evidence type="ECO:0000256" key="7">
    <source>
        <dbReference type="ARBA" id="ARBA00023235"/>
    </source>
</evidence>
<dbReference type="InterPro" id="IPR028612">
    <property type="entry name" value="Topoisom_1_IA"/>
</dbReference>
<evidence type="ECO:0000256" key="6">
    <source>
        <dbReference type="ARBA" id="ARBA00023125"/>
    </source>
</evidence>
<feature type="region of interest" description="Disordered" evidence="9">
    <location>
        <begin position="753"/>
        <end position="801"/>
    </location>
</feature>
<sequence>MIENLVIVESPAKAKTIERFLGSNYTVKSSFGHIRDLEKKDLGIDIENNFQPKYEISADKKAVVKELKALAKEAKTVWLASDEDREGEAIAWHLFEALKLKPENTKRIVFHEITKDAILHAIQNPRNIDRNLVNAQQARRVLDRLVGFEVSPVLWKKVKPSLSAGRVQSVAVKLIVEREREINAFKEQQYYKVNGIFETAAEQAEFKADVEERFDTKEHTLEFLEICKKAQFTVSQVETKPSVRKPSPPFTTSTLQQEASRKLGFSVSQTMAVAQKLYERGYITYMRTDSVNLSDLAIRSAKAVICQTLGERYSKSRQFTTQSKGAQEAHEAIRPTYMDKTAIEGDRNEQALYELIYKRMLASQMADAELEKTNITIRVSGSEIPFMASGEVVIFDGFLRMYRESHDDEHDDEKTTLLPQINKGNVVNRKLITATEQYTQHPPRYTEASLVKKMETLGIGRPSTYAPTITTIQNRGYIIKESREGVEKQIQQLELKEDSIQVFTLKKTFGTEKKKLFPSDMGMVVTDFLDSHFPNIMNYNFTAQAEEALDDIAEGDIEWQKMIGQFYSPFHDNIEKTLKNSERNTGARVLGTDPVSGETVSVRIGRFGPMAQIGEGEKVRYAGLRKGQLMETLTLAEALELFKFPRKLGMFEDKEVSVGIGRFGPYIKHNNSFVSLKKGEDDPASISLETAIQRIEEKRESDKNKQIKVFANGIMILNGRFGPYISYEKKNFKIPKTLKAEELTQEECQTIIEKENSKKTTSSKVKSRTTKASAKSKKTNTKTTVKATKAKKTKKEDTTDR</sequence>
<evidence type="ECO:0000256" key="3">
    <source>
        <dbReference type="ARBA" id="ARBA00022723"/>
    </source>
</evidence>
<dbReference type="EMBL" id="ADMC01000028">
    <property type="protein sequence ID" value="EHP45758.1"/>
    <property type="molecule type" value="Genomic_DNA"/>
</dbReference>
<dbReference type="InterPro" id="IPR003601">
    <property type="entry name" value="Topo_IA_2"/>
</dbReference>
<keyword evidence="4" id="KW-0460">Magnesium</keyword>
<feature type="domain" description="Toprim" evidence="10">
    <location>
        <begin position="3"/>
        <end position="113"/>
    </location>
</feature>
<keyword evidence="5 8" id="KW-0799">Topoisomerase</keyword>
<dbReference type="AlphaFoldDB" id="H1DKE4"/>
<dbReference type="SMART" id="SM00436">
    <property type="entry name" value="TOP1Bc"/>
    <property type="match status" value="1"/>
</dbReference>
<dbReference type="GO" id="GO:0003677">
    <property type="term" value="F:DNA binding"/>
    <property type="evidence" value="ECO:0007669"/>
    <property type="project" value="UniProtKB-KW"/>
</dbReference>
<dbReference type="CDD" id="cd03363">
    <property type="entry name" value="TOPRIM_TopoIA_TopoI"/>
    <property type="match status" value="1"/>
</dbReference>
<comment type="catalytic activity">
    <reaction evidence="1 8">
        <text>ATP-independent breakage of single-stranded DNA, followed by passage and rejoining.</text>
        <dbReference type="EC" id="5.6.2.1"/>
    </reaction>
</comment>
<feature type="active site" description="O-(5'-phospho-DNA)-tyrosine intermediate" evidence="8">
    <location>
        <position position="285"/>
    </location>
</feature>
<dbReference type="GO" id="GO:0046872">
    <property type="term" value="F:metal ion binding"/>
    <property type="evidence" value="ECO:0007669"/>
    <property type="project" value="UniProtKB-KW"/>
</dbReference>
<proteinExistence type="inferred from homology"/>
<dbReference type="NCBIfam" id="TIGR01051">
    <property type="entry name" value="topA_bact"/>
    <property type="match status" value="1"/>
</dbReference>
<dbReference type="GO" id="GO:0003917">
    <property type="term" value="F:DNA topoisomerase type I (single strand cut, ATP-independent) activity"/>
    <property type="evidence" value="ECO:0007669"/>
    <property type="project" value="UniProtKB-UniRule"/>
</dbReference>
<dbReference type="Proteomes" id="UP000004892">
    <property type="component" value="Unassembled WGS sequence"/>
</dbReference>
<dbReference type="InterPro" id="IPR006171">
    <property type="entry name" value="TOPRIM_dom"/>
</dbReference>
<evidence type="ECO:0000313" key="13">
    <source>
        <dbReference type="Proteomes" id="UP000004892"/>
    </source>
</evidence>
<dbReference type="InterPro" id="IPR000380">
    <property type="entry name" value="Topo_IA"/>
</dbReference>
<dbReference type="HOGENOM" id="CLU_002929_3_1_10"/>
<dbReference type="InterPro" id="IPR003602">
    <property type="entry name" value="Topo_IA_DNA-bd_dom"/>
</dbReference>
<dbReference type="Gene3D" id="1.10.290.10">
    <property type="entry name" value="Topoisomerase I, domain 4"/>
    <property type="match status" value="1"/>
</dbReference>
<evidence type="ECO:0000256" key="5">
    <source>
        <dbReference type="ARBA" id="ARBA00023029"/>
    </source>
</evidence>
<dbReference type="PATRIC" id="fig|742817.3.peg.2923"/>
<gene>
    <name evidence="8" type="primary">topA</name>
    <name evidence="12" type="ORF">HMPREF9449_02730</name>
</gene>
<evidence type="ECO:0000256" key="2">
    <source>
        <dbReference type="ARBA" id="ARBA00009446"/>
    </source>
</evidence>
<dbReference type="EC" id="5.6.2.1" evidence="8"/>
<evidence type="ECO:0000256" key="8">
    <source>
        <dbReference type="HAMAP-Rule" id="MF_00952"/>
    </source>
</evidence>
<dbReference type="PANTHER" id="PTHR42785">
    <property type="entry name" value="DNA TOPOISOMERASE, TYPE IA, CORE"/>
    <property type="match status" value="1"/>
</dbReference>
<dbReference type="InterPro" id="IPR023406">
    <property type="entry name" value="Topo_IA_AS"/>
</dbReference>